<gene>
    <name evidence="1" type="ORF">GV828_00615</name>
</gene>
<organism evidence="1 2">
    <name type="scientific">Flavobacterium ichthyis</name>
    <dbReference type="NCBI Taxonomy" id="2698827"/>
    <lineage>
        <taxon>Bacteria</taxon>
        <taxon>Pseudomonadati</taxon>
        <taxon>Bacteroidota</taxon>
        <taxon>Flavobacteriia</taxon>
        <taxon>Flavobacteriales</taxon>
        <taxon>Flavobacteriaceae</taxon>
        <taxon>Flavobacterium</taxon>
    </lineage>
</organism>
<keyword evidence="2" id="KW-1185">Reference proteome</keyword>
<dbReference type="Proteomes" id="UP000798602">
    <property type="component" value="Unassembled WGS sequence"/>
</dbReference>
<name>A0ABW9Z6E5_9FLAO</name>
<accession>A0ABW9Z6E5</accession>
<proteinExistence type="predicted"/>
<evidence type="ECO:0000313" key="1">
    <source>
        <dbReference type="EMBL" id="NBL63695.1"/>
    </source>
</evidence>
<dbReference type="EMBL" id="JAABLM010000001">
    <property type="protein sequence ID" value="NBL63695.1"/>
    <property type="molecule type" value="Genomic_DNA"/>
</dbReference>
<comment type="caution">
    <text evidence="1">The sequence shown here is derived from an EMBL/GenBank/DDBJ whole genome shotgun (WGS) entry which is preliminary data.</text>
</comment>
<dbReference type="RefSeq" id="WP_166535532.1">
    <property type="nucleotide sequence ID" value="NZ_JAABLM010000001.1"/>
</dbReference>
<sequence>MKKIVLTFALFMLFKPVLPVLEYIAFYDYIKNELCENKAKPEMHCNGKCHLAKELAKANDSEKSQDARFFSVEIFAAVFPEIPVFTSSPFLLSSTEKATFGYQNLYFHLASSKTFHPPLTV</sequence>
<protein>
    <submittedName>
        <fullName evidence="1">Uncharacterized protein</fullName>
    </submittedName>
</protein>
<reference evidence="2" key="1">
    <citation type="submission" date="2020-01" db="EMBL/GenBank/DDBJ databases">
        <title>Sphingomonas sp. strain CSW-10.</title>
        <authorList>
            <person name="Chen W.-M."/>
        </authorList>
    </citation>
    <scope>NUCLEOTIDE SEQUENCE [LARGE SCALE GENOMIC DNA]</scope>
    <source>
        <strain evidence="2">NST-5</strain>
    </source>
</reference>
<evidence type="ECO:0000313" key="2">
    <source>
        <dbReference type="Proteomes" id="UP000798602"/>
    </source>
</evidence>